<reference evidence="1" key="1">
    <citation type="submission" date="2022-01" db="EMBL/GenBank/DDBJ databases">
        <title>Alginate degradation mechanism of Vibrio pelagius WXL662.</title>
        <authorList>
            <person name="He X."/>
        </authorList>
    </citation>
    <scope>NUCLEOTIDE SEQUENCE</scope>
    <source>
        <strain evidence="1">WXL662</strain>
    </source>
</reference>
<gene>
    <name evidence="1" type="ORF">LZI70_15860</name>
</gene>
<sequence>MSKGFTLIELIVIIVLIVVLSAVSAPRFLNVTTDARNAVLSGIKGDIESQIAIVYGKLAVVGLEGENEDNDALLTGGGYFGDEPDYNPFKDICGHDCYFIYGTPSASATTLSSLLPSVGQDQEIVFSGYHANEWQSDGVTGTNVVGTFSFKDNVILNGEPALNKLKKESCFIWYSGARKERDYKIGIVPCD</sequence>
<dbReference type="Gene3D" id="3.30.700.10">
    <property type="entry name" value="Glycoprotein, Type 4 Pilin"/>
    <property type="match status" value="1"/>
</dbReference>
<proteinExistence type="predicted"/>
<dbReference type="PROSITE" id="PS00409">
    <property type="entry name" value="PROKAR_NTER_METHYL"/>
    <property type="match status" value="1"/>
</dbReference>
<protein>
    <submittedName>
        <fullName evidence="1">Prepilin-type N-terminal cleavage/methylation domain-containing protein</fullName>
    </submittedName>
</protein>
<evidence type="ECO:0000313" key="2">
    <source>
        <dbReference type="Proteomes" id="UP001059120"/>
    </source>
</evidence>
<dbReference type="EMBL" id="CP090615">
    <property type="protein sequence ID" value="UTT86896.1"/>
    <property type="molecule type" value="Genomic_DNA"/>
</dbReference>
<dbReference type="Proteomes" id="UP001059120">
    <property type="component" value="Chromosome 2"/>
</dbReference>
<dbReference type="InterPro" id="IPR012902">
    <property type="entry name" value="N_methyl_site"/>
</dbReference>
<dbReference type="InterPro" id="IPR045584">
    <property type="entry name" value="Pilin-like"/>
</dbReference>
<dbReference type="RefSeq" id="WP_255232628.1">
    <property type="nucleotide sequence ID" value="NZ_AP025504.1"/>
</dbReference>
<name>A0ABY5GA05_VIBPE</name>
<accession>A0ABY5GA05</accession>
<organism evidence="1 2">
    <name type="scientific">Vibrio pelagius</name>
    <dbReference type="NCBI Taxonomy" id="28169"/>
    <lineage>
        <taxon>Bacteria</taxon>
        <taxon>Pseudomonadati</taxon>
        <taxon>Pseudomonadota</taxon>
        <taxon>Gammaproteobacteria</taxon>
        <taxon>Vibrionales</taxon>
        <taxon>Vibrionaceae</taxon>
        <taxon>Vibrio</taxon>
    </lineage>
</organism>
<keyword evidence="2" id="KW-1185">Reference proteome</keyword>
<dbReference type="SUPFAM" id="SSF54523">
    <property type="entry name" value="Pili subunits"/>
    <property type="match status" value="1"/>
</dbReference>
<evidence type="ECO:0000313" key="1">
    <source>
        <dbReference type="EMBL" id="UTT86896.1"/>
    </source>
</evidence>